<dbReference type="AlphaFoldDB" id="A0A128FK64"/>
<evidence type="ECO:0000313" key="2">
    <source>
        <dbReference type="Proteomes" id="UP000073601"/>
    </source>
</evidence>
<dbReference type="RefSeq" id="WP_062715085.1">
    <property type="nucleotide sequence ID" value="NZ_CAWRCI010000089.1"/>
</dbReference>
<keyword evidence="2" id="KW-1185">Reference proteome</keyword>
<name>A0A128FK64_9GAMM</name>
<evidence type="ECO:0000313" key="1">
    <source>
        <dbReference type="EMBL" id="CZF86865.1"/>
    </source>
</evidence>
<sequence length="123" mass="13942">MDKFDQSRRDSMRKMIIAGGACVALSQVNLWNQPQKVLTAPEVDEKEVRAAGEDLALTTPEQDVFAVIKKNLMRSKNVTDEQIGDFSRRIVAASPEGTDFKQVFSGLQSEFHLMEHFIRYIHS</sequence>
<reference evidence="2" key="1">
    <citation type="submission" date="2016-02" db="EMBL/GenBank/DDBJ databases">
        <authorList>
            <person name="Rodrigo-Torres Lidia"/>
            <person name="Arahal R.David."/>
        </authorList>
    </citation>
    <scope>NUCLEOTIDE SEQUENCE [LARGE SCALE GENOMIC DNA]</scope>
    <source>
        <strain evidence="2">CECT 8713</strain>
    </source>
</reference>
<dbReference type="Proteomes" id="UP000073601">
    <property type="component" value="Unassembled WGS sequence"/>
</dbReference>
<accession>A0A128FK64</accession>
<dbReference type="EMBL" id="FIZY01000089">
    <property type="protein sequence ID" value="CZF86865.1"/>
    <property type="molecule type" value="Genomic_DNA"/>
</dbReference>
<dbReference type="OrthoDB" id="5917599at2"/>
<organism evidence="1 2">
    <name type="scientific">Grimontia marina</name>
    <dbReference type="NCBI Taxonomy" id="646534"/>
    <lineage>
        <taxon>Bacteria</taxon>
        <taxon>Pseudomonadati</taxon>
        <taxon>Pseudomonadota</taxon>
        <taxon>Gammaproteobacteria</taxon>
        <taxon>Vibrionales</taxon>
        <taxon>Vibrionaceae</taxon>
        <taxon>Grimontia</taxon>
    </lineage>
</organism>
<gene>
    <name evidence="1" type="ORF">GMA8713_04904</name>
</gene>
<proteinExistence type="predicted"/>
<protein>
    <submittedName>
        <fullName evidence="1">Uncharacterized protein</fullName>
    </submittedName>
</protein>